<comment type="catalytic activity">
    <reaction evidence="10 11">
        <text>(S)-dihydroorotate + a quinone = orotate + a quinol</text>
        <dbReference type="Rhea" id="RHEA:30187"/>
        <dbReference type="ChEBI" id="CHEBI:24646"/>
        <dbReference type="ChEBI" id="CHEBI:30839"/>
        <dbReference type="ChEBI" id="CHEBI:30864"/>
        <dbReference type="ChEBI" id="CHEBI:132124"/>
        <dbReference type="EC" id="1.3.5.2"/>
    </reaction>
</comment>
<feature type="transmembrane region" description="Helical" evidence="11">
    <location>
        <begin position="50"/>
        <end position="68"/>
    </location>
</feature>
<evidence type="ECO:0000256" key="8">
    <source>
        <dbReference type="ARBA" id="ARBA00023002"/>
    </source>
</evidence>
<evidence type="ECO:0000256" key="3">
    <source>
        <dbReference type="ARBA" id="ARBA00005359"/>
    </source>
</evidence>
<dbReference type="PANTHER" id="PTHR48109">
    <property type="entry name" value="DIHYDROOROTATE DEHYDROGENASE (QUINONE), MITOCHONDRIAL-RELATED"/>
    <property type="match status" value="1"/>
</dbReference>
<gene>
    <name evidence="14" type="ORF">ZIOFF_006626</name>
</gene>
<evidence type="ECO:0000256" key="5">
    <source>
        <dbReference type="ARBA" id="ARBA00017599"/>
    </source>
</evidence>
<evidence type="ECO:0000259" key="13">
    <source>
        <dbReference type="Pfam" id="PF01180"/>
    </source>
</evidence>
<keyword evidence="9 11" id="KW-0472">Membrane</keyword>
<dbReference type="EC" id="1.3.5.2" evidence="4 11"/>
<protein>
    <recommendedName>
        <fullName evidence="5 11">Dihydroorotate dehydrogenase (quinone), mitochondrial</fullName>
        <shortName evidence="11">DHOdehase</shortName>
        <ecNumber evidence="4 11">1.3.5.2</ecNumber>
    </recommendedName>
</protein>
<dbReference type="GO" id="GO:0106430">
    <property type="term" value="F:dihydroorotate dehydrogenase (quinone) activity"/>
    <property type="evidence" value="ECO:0007669"/>
    <property type="project" value="UniProtKB-EC"/>
</dbReference>
<evidence type="ECO:0000256" key="9">
    <source>
        <dbReference type="ARBA" id="ARBA00023136"/>
    </source>
</evidence>
<dbReference type="InterPro" id="IPR050074">
    <property type="entry name" value="DHO_dehydrogenase"/>
</dbReference>
<dbReference type="SUPFAM" id="SSF51395">
    <property type="entry name" value="FMN-linked oxidoreductases"/>
    <property type="match status" value="1"/>
</dbReference>
<comment type="caution">
    <text evidence="14">The sequence shown here is derived from an EMBL/GenBank/DDBJ whole genome shotgun (WGS) entry which is preliminary data.</text>
</comment>
<evidence type="ECO:0000313" key="15">
    <source>
        <dbReference type="Proteomes" id="UP000734854"/>
    </source>
</evidence>
<dbReference type="GO" id="GO:0005743">
    <property type="term" value="C:mitochondrial inner membrane"/>
    <property type="evidence" value="ECO:0007669"/>
    <property type="project" value="UniProtKB-SubCell"/>
</dbReference>
<evidence type="ECO:0000256" key="6">
    <source>
        <dbReference type="ARBA" id="ARBA00022630"/>
    </source>
</evidence>
<dbReference type="PROSITE" id="PS00912">
    <property type="entry name" value="DHODEHASE_2"/>
    <property type="match status" value="1"/>
</dbReference>
<dbReference type="AlphaFoldDB" id="A0A8J5IEP5"/>
<dbReference type="InterPro" id="IPR005719">
    <property type="entry name" value="Dihydroorotate_DH_2"/>
</dbReference>
<evidence type="ECO:0000256" key="1">
    <source>
        <dbReference type="ARBA" id="ARBA00004370"/>
    </source>
</evidence>
<dbReference type="EMBL" id="JACMSC010000002">
    <property type="protein sequence ID" value="KAG6532774.1"/>
    <property type="molecule type" value="Genomic_DNA"/>
</dbReference>
<evidence type="ECO:0000256" key="11">
    <source>
        <dbReference type="RuleBase" id="RU361255"/>
    </source>
</evidence>
<keyword evidence="11" id="KW-0812">Transmembrane</keyword>
<evidence type="ECO:0000256" key="4">
    <source>
        <dbReference type="ARBA" id="ARBA00012791"/>
    </source>
</evidence>
<dbReference type="CDD" id="cd04738">
    <property type="entry name" value="DHOD_2_like"/>
    <property type="match status" value="1"/>
</dbReference>
<accession>A0A8J5IEP5</accession>
<dbReference type="Pfam" id="PF01180">
    <property type="entry name" value="DHO_dh"/>
    <property type="match status" value="2"/>
</dbReference>
<keyword evidence="7 11" id="KW-0288">FMN</keyword>
<feature type="domain" description="Dihydroorotate dehydrogenase catalytic" evidence="13">
    <location>
        <begin position="121"/>
        <end position="342"/>
    </location>
</feature>
<proteinExistence type="inferred from homology"/>
<comment type="pathway">
    <text evidence="2 11">Pyrimidine metabolism; UMP biosynthesis via de novo pathway; orotate from (S)-dihydroorotate (quinone route): step 1/1.</text>
</comment>
<comment type="similarity">
    <text evidence="3 11">Belongs to the dihydroorotate dehydrogenase family. Type 2 subfamily.</text>
</comment>
<organism evidence="14 15">
    <name type="scientific">Zingiber officinale</name>
    <name type="common">Ginger</name>
    <name type="synonym">Amomum zingiber</name>
    <dbReference type="NCBI Taxonomy" id="94328"/>
    <lineage>
        <taxon>Eukaryota</taxon>
        <taxon>Viridiplantae</taxon>
        <taxon>Streptophyta</taxon>
        <taxon>Embryophyta</taxon>
        <taxon>Tracheophyta</taxon>
        <taxon>Spermatophyta</taxon>
        <taxon>Magnoliopsida</taxon>
        <taxon>Liliopsida</taxon>
        <taxon>Zingiberales</taxon>
        <taxon>Zingiberaceae</taxon>
        <taxon>Zingiber</taxon>
    </lineage>
</organism>
<evidence type="ECO:0000256" key="12">
    <source>
        <dbReference type="SAM" id="MobiDB-lite"/>
    </source>
</evidence>
<reference evidence="14 15" key="1">
    <citation type="submission" date="2020-08" db="EMBL/GenBank/DDBJ databases">
        <title>Plant Genome Project.</title>
        <authorList>
            <person name="Zhang R.-G."/>
        </authorList>
    </citation>
    <scope>NUCLEOTIDE SEQUENCE [LARGE SCALE GENOMIC DNA]</scope>
    <source>
        <tissue evidence="14">Rhizome</tissue>
    </source>
</reference>
<dbReference type="NCBIfam" id="TIGR01036">
    <property type="entry name" value="pyrD_sub2"/>
    <property type="match status" value="1"/>
</dbReference>
<dbReference type="PANTHER" id="PTHR48109:SF4">
    <property type="entry name" value="DIHYDROOROTATE DEHYDROGENASE (QUINONE), MITOCHONDRIAL"/>
    <property type="match status" value="1"/>
</dbReference>
<dbReference type="GO" id="GO:0006207">
    <property type="term" value="P:'de novo' pyrimidine nucleobase biosynthetic process"/>
    <property type="evidence" value="ECO:0007669"/>
    <property type="project" value="InterPro"/>
</dbReference>
<dbReference type="InterPro" id="IPR013785">
    <property type="entry name" value="Aldolase_TIM"/>
</dbReference>
<comment type="subcellular location">
    <subcellularLocation>
        <location evidence="1">Membrane</location>
    </subcellularLocation>
    <subcellularLocation>
        <location evidence="11">Mitochondrion inner membrane</location>
        <topology evidence="11">Single-pass membrane protein</topology>
    </subcellularLocation>
</comment>
<evidence type="ECO:0000256" key="10">
    <source>
        <dbReference type="ARBA" id="ARBA00048639"/>
    </source>
</evidence>
<keyword evidence="11" id="KW-0999">Mitochondrion inner membrane</keyword>
<feature type="domain" description="Dihydroorotate dehydrogenase catalytic" evidence="13">
    <location>
        <begin position="398"/>
        <end position="496"/>
    </location>
</feature>
<evidence type="ECO:0000313" key="14">
    <source>
        <dbReference type="EMBL" id="KAG6532774.1"/>
    </source>
</evidence>
<dbReference type="PROSITE" id="PS00911">
    <property type="entry name" value="DHODEHASE_1"/>
    <property type="match status" value="1"/>
</dbReference>
<sequence>MAARFWRSPARNELLNKFKFADGSATRRLSTAHGAAGGPKPAHSSKKGRLLTGAMIGLVIAGGAYVSTIDEATYCGWLFKATRIVNPFFALLDAELAHRLAVSAAAHGFVPREKRPDPAILGVDVWGRRFTNPIGLAAGFDKNAEAVESLLGLGFGFVEVGSVTPMPQDGNPKPRIFRLPKEGAIINRCGFNSEGIVVVAKRLGAQHGKRKMEETSSTSPSLGEEGKHGGKAGPGILGVNLGKNKTSEDAASDYVQGVHTLSQYADYLVINISSPNTPGLRKLQGRKQLKDLVRKVQAARDEMQWAEDGPPPLVVKIAPDLSKEDLEDIAAVALALHIDGLVLSPEALLLELSYSIFAGTVIPCLEFLKYDSETNYTALVVLQSYFKACSLFCNLQNILIISNTTVSRPEPVNSHPLAGEPGGLSGKPLFEMSTNILKEMYILTQGKIPLIGVGGISSGEDAYKKIRSGATLVQLYSAFAYGGPALIPEIKAELAECFKRDGFKSTQEAVGADCK</sequence>
<keyword evidence="15" id="KW-1185">Reference proteome</keyword>
<keyword evidence="6 11" id="KW-0285">Flavoprotein</keyword>
<dbReference type="Gene3D" id="3.20.20.70">
    <property type="entry name" value="Aldolase class I"/>
    <property type="match status" value="2"/>
</dbReference>
<dbReference type="GO" id="GO:0044205">
    <property type="term" value="P:'de novo' UMP biosynthetic process"/>
    <property type="evidence" value="ECO:0007669"/>
    <property type="project" value="UniProtKB-UniPathway"/>
</dbReference>
<feature type="region of interest" description="Disordered" evidence="12">
    <location>
        <begin position="207"/>
        <end position="234"/>
    </location>
</feature>
<dbReference type="InterPro" id="IPR005720">
    <property type="entry name" value="Dihydroorotate_DH_cat"/>
</dbReference>
<comment type="cofactor">
    <cofactor evidence="11">
        <name>FMN</name>
        <dbReference type="ChEBI" id="CHEBI:58210"/>
    </cofactor>
    <text evidence="11">Binds 1 FMN per subunit.</text>
</comment>
<name>A0A8J5IEP5_ZINOF</name>
<dbReference type="UniPathway" id="UPA00070">
    <property type="reaction ID" value="UER00946"/>
</dbReference>
<dbReference type="InterPro" id="IPR001295">
    <property type="entry name" value="Dihydroorotate_DH_CS"/>
</dbReference>
<keyword evidence="11" id="KW-0496">Mitochondrion</keyword>
<keyword evidence="11" id="KW-1133">Transmembrane helix</keyword>
<dbReference type="Proteomes" id="UP000734854">
    <property type="component" value="Unassembled WGS sequence"/>
</dbReference>
<keyword evidence="8 11" id="KW-0560">Oxidoreductase</keyword>
<evidence type="ECO:0000256" key="7">
    <source>
        <dbReference type="ARBA" id="ARBA00022643"/>
    </source>
</evidence>
<evidence type="ECO:0000256" key="2">
    <source>
        <dbReference type="ARBA" id="ARBA00005161"/>
    </source>
</evidence>